<dbReference type="RefSeq" id="WP_138045021.1">
    <property type="nucleotide sequence ID" value="NZ_VBZC01000010.1"/>
</dbReference>
<evidence type="ECO:0000313" key="3">
    <source>
        <dbReference type="Proteomes" id="UP000305906"/>
    </source>
</evidence>
<evidence type="ECO:0008006" key="4">
    <source>
        <dbReference type="Google" id="ProtNLM"/>
    </source>
</evidence>
<proteinExistence type="predicted"/>
<dbReference type="InterPro" id="IPR015424">
    <property type="entry name" value="PyrdxlP-dep_Trfase"/>
</dbReference>
<feature type="region of interest" description="Disordered" evidence="1">
    <location>
        <begin position="1"/>
        <end position="28"/>
    </location>
</feature>
<accession>A0A5R9FQE5</accession>
<dbReference type="AlphaFoldDB" id="A0A5R9FQE5"/>
<sequence>MKRGRTHGAQHTSAPRRPTVDPSAVQGGDLTHLPDGLITLNLSLCTNRLGPPPAAVEALQNFLASGADRLMPPPYQAERRYVQAVAHWLGVDERHMIAGRGVTEFLMILARLLSLSRVAVVTPEYTMTMRHFHYAHFEHPDDPTLTEVARELGISSESLWGWVKKTNGTGQTGAGTSVAAGSGLDAAEREELKRLRKLAADQAKTIEILKEATAFFAQESDR</sequence>
<organism evidence="2 3">
    <name type="scientific">Streptomyces montanus</name>
    <dbReference type="NCBI Taxonomy" id="2580423"/>
    <lineage>
        <taxon>Bacteria</taxon>
        <taxon>Bacillati</taxon>
        <taxon>Actinomycetota</taxon>
        <taxon>Actinomycetes</taxon>
        <taxon>Kitasatosporales</taxon>
        <taxon>Streptomycetaceae</taxon>
        <taxon>Streptomyces</taxon>
    </lineage>
</organism>
<name>A0A5R9FQE5_9ACTN</name>
<protein>
    <recommendedName>
        <fullName evidence="4">Aminotransferase class I/II-fold pyridoxal phosphate-dependent enzyme</fullName>
    </recommendedName>
</protein>
<dbReference type="EMBL" id="VBZC01000010">
    <property type="protein sequence ID" value="TLS46147.1"/>
    <property type="molecule type" value="Genomic_DNA"/>
</dbReference>
<evidence type="ECO:0000256" key="1">
    <source>
        <dbReference type="SAM" id="MobiDB-lite"/>
    </source>
</evidence>
<dbReference type="Proteomes" id="UP000305906">
    <property type="component" value="Unassembled WGS sequence"/>
</dbReference>
<dbReference type="InterPro" id="IPR015421">
    <property type="entry name" value="PyrdxlP-dep_Trfase_major"/>
</dbReference>
<dbReference type="SUPFAM" id="SSF53383">
    <property type="entry name" value="PLP-dependent transferases"/>
    <property type="match status" value="1"/>
</dbReference>
<dbReference type="InterPro" id="IPR009057">
    <property type="entry name" value="Homeodomain-like_sf"/>
</dbReference>
<gene>
    <name evidence="2" type="ORF">FE633_11470</name>
</gene>
<dbReference type="Gene3D" id="3.40.640.10">
    <property type="entry name" value="Type I PLP-dependent aspartate aminotransferase-like (Major domain)"/>
    <property type="match status" value="1"/>
</dbReference>
<comment type="caution">
    <text evidence="2">The sequence shown here is derived from an EMBL/GenBank/DDBJ whole genome shotgun (WGS) entry which is preliminary data.</text>
</comment>
<dbReference type="Gene3D" id="1.10.10.60">
    <property type="entry name" value="Homeodomain-like"/>
    <property type="match status" value="1"/>
</dbReference>
<reference evidence="2 3" key="1">
    <citation type="submission" date="2019-05" db="EMBL/GenBank/DDBJ databases">
        <title>Streptomyces sp. NEAU-C151, a novel actinomycete isolated from soil.</title>
        <authorList>
            <person name="Han L."/>
            <person name="Jiang H."/>
        </authorList>
    </citation>
    <scope>NUCLEOTIDE SEQUENCE [LARGE SCALE GENOMIC DNA]</scope>
    <source>
        <strain evidence="2 3">NEAU-C151</strain>
    </source>
</reference>
<evidence type="ECO:0000313" key="2">
    <source>
        <dbReference type="EMBL" id="TLS46147.1"/>
    </source>
</evidence>
<keyword evidence="3" id="KW-1185">Reference proteome</keyword>
<dbReference type="SUPFAM" id="SSF46689">
    <property type="entry name" value="Homeodomain-like"/>
    <property type="match status" value="1"/>
</dbReference>